<comment type="caution">
    <text evidence="2">The sequence shown here is derived from an EMBL/GenBank/DDBJ whole genome shotgun (WGS) entry which is preliminary data.</text>
</comment>
<sequence>MAFNIFHHKKHNQSSSPQVGPEDKLDHQTASTQSGTHSPQRGGDAVHSGPPSRSQSPALTKFLADPMRSSPKPEHIGGFEDPMGGSINHAGERDPMSTGA</sequence>
<name>A0A8H7Q917_9FUNG</name>
<reference evidence="2" key="1">
    <citation type="submission" date="2020-12" db="EMBL/GenBank/DDBJ databases">
        <title>Metabolic potential, ecology and presence of endohyphal bacteria is reflected in genomic diversity of Mucoromycotina.</title>
        <authorList>
            <person name="Muszewska A."/>
            <person name="Okrasinska A."/>
            <person name="Steczkiewicz K."/>
            <person name="Drgas O."/>
            <person name="Orlowska M."/>
            <person name="Perlinska-Lenart U."/>
            <person name="Aleksandrzak-Piekarczyk T."/>
            <person name="Szatraj K."/>
            <person name="Zielenkiewicz U."/>
            <person name="Pilsyk S."/>
            <person name="Malc E."/>
            <person name="Mieczkowski P."/>
            <person name="Kruszewska J.S."/>
            <person name="Biernat P."/>
            <person name="Pawlowska J."/>
        </authorList>
    </citation>
    <scope>NUCLEOTIDE SEQUENCE</scope>
    <source>
        <strain evidence="2">WA0000051536</strain>
    </source>
</reference>
<keyword evidence="3" id="KW-1185">Reference proteome</keyword>
<dbReference type="OrthoDB" id="2355621at2759"/>
<organism evidence="2 3">
    <name type="scientific">Umbelopsis vinacea</name>
    <dbReference type="NCBI Taxonomy" id="44442"/>
    <lineage>
        <taxon>Eukaryota</taxon>
        <taxon>Fungi</taxon>
        <taxon>Fungi incertae sedis</taxon>
        <taxon>Mucoromycota</taxon>
        <taxon>Mucoromycotina</taxon>
        <taxon>Umbelopsidomycetes</taxon>
        <taxon>Umbelopsidales</taxon>
        <taxon>Umbelopsidaceae</taxon>
        <taxon>Umbelopsis</taxon>
    </lineage>
</organism>
<gene>
    <name evidence="2" type="ORF">INT44_000802</name>
</gene>
<feature type="compositionally biased region" description="Basic residues" evidence="1">
    <location>
        <begin position="1"/>
        <end position="12"/>
    </location>
</feature>
<dbReference type="AlphaFoldDB" id="A0A8H7Q917"/>
<accession>A0A8H7Q917</accession>
<evidence type="ECO:0000313" key="2">
    <source>
        <dbReference type="EMBL" id="KAG2188051.1"/>
    </source>
</evidence>
<proteinExistence type="predicted"/>
<feature type="compositionally biased region" description="Polar residues" evidence="1">
    <location>
        <begin position="28"/>
        <end position="39"/>
    </location>
</feature>
<dbReference type="Proteomes" id="UP000612746">
    <property type="component" value="Unassembled WGS sequence"/>
</dbReference>
<feature type="region of interest" description="Disordered" evidence="1">
    <location>
        <begin position="1"/>
        <end position="100"/>
    </location>
</feature>
<evidence type="ECO:0000256" key="1">
    <source>
        <dbReference type="SAM" id="MobiDB-lite"/>
    </source>
</evidence>
<protein>
    <submittedName>
        <fullName evidence="2">Uncharacterized protein</fullName>
    </submittedName>
</protein>
<feature type="compositionally biased region" description="Basic and acidic residues" evidence="1">
    <location>
        <begin position="90"/>
        <end position="100"/>
    </location>
</feature>
<evidence type="ECO:0000313" key="3">
    <source>
        <dbReference type="Proteomes" id="UP000612746"/>
    </source>
</evidence>
<dbReference type="EMBL" id="JAEPRA010000002">
    <property type="protein sequence ID" value="KAG2188051.1"/>
    <property type="molecule type" value="Genomic_DNA"/>
</dbReference>